<feature type="transmembrane region" description="Helical" evidence="9">
    <location>
        <begin position="55"/>
        <end position="71"/>
    </location>
</feature>
<dbReference type="OrthoDB" id="9794346at2"/>
<comment type="caution">
    <text evidence="11">The sequence shown here is derived from an EMBL/GenBank/DDBJ whole genome shotgun (WGS) entry which is preliminary data.</text>
</comment>
<comment type="function">
    <text evidence="9">Part of the tripartite ATP-independent periplasmic (TRAP) transport system.</text>
</comment>
<organism evidence="11 12">
    <name type="scientific">Roseovarius spongiae</name>
    <dbReference type="NCBI Taxonomy" id="2320272"/>
    <lineage>
        <taxon>Bacteria</taxon>
        <taxon>Pseudomonadati</taxon>
        <taxon>Pseudomonadota</taxon>
        <taxon>Alphaproteobacteria</taxon>
        <taxon>Rhodobacterales</taxon>
        <taxon>Roseobacteraceae</taxon>
        <taxon>Roseovarius</taxon>
    </lineage>
</organism>
<evidence type="ECO:0000256" key="8">
    <source>
        <dbReference type="ARBA" id="ARBA00038436"/>
    </source>
</evidence>
<keyword evidence="3" id="KW-1003">Cell membrane</keyword>
<dbReference type="PANTHER" id="PTHR35011">
    <property type="entry name" value="2,3-DIKETO-L-GULONATE TRAP TRANSPORTER SMALL PERMEASE PROTEIN YIAM"/>
    <property type="match status" value="1"/>
</dbReference>
<dbReference type="InterPro" id="IPR007387">
    <property type="entry name" value="TRAP_DctQ"/>
</dbReference>
<dbReference type="AlphaFoldDB" id="A0A3A8AX49"/>
<feature type="transmembrane region" description="Helical" evidence="9">
    <location>
        <begin position="92"/>
        <end position="114"/>
    </location>
</feature>
<dbReference type="PANTHER" id="PTHR35011:SF4">
    <property type="entry name" value="SLL1102 PROTEIN"/>
    <property type="match status" value="1"/>
</dbReference>
<comment type="subunit">
    <text evidence="9">The complex comprises the extracytoplasmic solute receptor protein and the two transmembrane proteins.</text>
</comment>
<name>A0A3A8AX49_9RHOB</name>
<evidence type="ECO:0000313" key="11">
    <source>
        <dbReference type="EMBL" id="RKF17008.1"/>
    </source>
</evidence>
<evidence type="ECO:0000259" key="10">
    <source>
        <dbReference type="Pfam" id="PF04290"/>
    </source>
</evidence>
<proteinExistence type="inferred from homology"/>
<protein>
    <recommendedName>
        <fullName evidence="9">TRAP transporter small permease protein</fullName>
    </recommendedName>
</protein>
<evidence type="ECO:0000256" key="7">
    <source>
        <dbReference type="ARBA" id="ARBA00023136"/>
    </source>
</evidence>
<dbReference type="Proteomes" id="UP000281128">
    <property type="component" value="Unassembled WGS sequence"/>
</dbReference>
<evidence type="ECO:0000256" key="6">
    <source>
        <dbReference type="ARBA" id="ARBA00022989"/>
    </source>
</evidence>
<comment type="subcellular location">
    <subcellularLocation>
        <location evidence="1 9">Cell inner membrane</location>
        <topology evidence="1 9">Multi-pass membrane protein</topology>
    </subcellularLocation>
</comment>
<feature type="transmembrane region" description="Helical" evidence="9">
    <location>
        <begin position="134"/>
        <end position="151"/>
    </location>
</feature>
<evidence type="ECO:0000256" key="1">
    <source>
        <dbReference type="ARBA" id="ARBA00004429"/>
    </source>
</evidence>
<evidence type="ECO:0000256" key="9">
    <source>
        <dbReference type="RuleBase" id="RU369079"/>
    </source>
</evidence>
<keyword evidence="7 9" id="KW-0472">Membrane</keyword>
<dbReference type="GO" id="GO:0005886">
    <property type="term" value="C:plasma membrane"/>
    <property type="evidence" value="ECO:0007669"/>
    <property type="project" value="UniProtKB-SubCell"/>
</dbReference>
<dbReference type="GO" id="GO:0022857">
    <property type="term" value="F:transmembrane transporter activity"/>
    <property type="evidence" value="ECO:0007669"/>
    <property type="project" value="UniProtKB-UniRule"/>
</dbReference>
<keyword evidence="6 9" id="KW-1133">Transmembrane helix</keyword>
<sequence length="203" mass="22668">MNFLLTVSRIIDRVTAWVGKWVAWLILVAILVSAFNAMSRKFFSISSNAWLELQWYLYGAVFMMAAAAALQKNEHVRIDVVSAHLSARTRDWIDLFCHICFLMPFVVLMTWLSWPFFLRSFTSGEQSMNAGGLIMWPAKVFILLGFAQLTFQAVSEIIKKIAVLSGALGRPGGDKADALPPDARELAATYLDDDASDGKDRNA</sequence>
<keyword evidence="12" id="KW-1185">Reference proteome</keyword>
<reference evidence="11 12" key="1">
    <citation type="submission" date="2018-09" db="EMBL/GenBank/DDBJ databases">
        <title>Roseovarius spongiae sp. nov., isolated from a marine sponge.</title>
        <authorList>
            <person name="Zhuang L."/>
            <person name="Luo L."/>
        </authorList>
    </citation>
    <scope>NUCLEOTIDE SEQUENCE [LARGE SCALE GENOMIC DNA]</scope>
    <source>
        <strain evidence="11 12">HN-E21</strain>
    </source>
</reference>
<comment type="similarity">
    <text evidence="8 9">Belongs to the TRAP transporter small permease family.</text>
</comment>
<evidence type="ECO:0000256" key="2">
    <source>
        <dbReference type="ARBA" id="ARBA00022448"/>
    </source>
</evidence>
<dbReference type="Pfam" id="PF04290">
    <property type="entry name" value="DctQ"/>
    <property type="match status" value="1"/>
</dbReference>
<evidence type="ECO:0000256" key="5">
    <source>
        <dbReference type="ARBA" id="ARBA00022692"/>
    </source>
</evidence>
<evidence type="ECO:0000256" key="3">
    <source>
        <dbReference type="ARBA" id="ARBA00022475"/>
    </source>
</evidence>
<feature type="domain" description="Tripartite ATP-independent periplasmic transporters DctQ component" evidence="10">
    <location>
        <begin position="30"/>
        <end position="161"/>
    </location>
</feature>
<keyword evidence="5 9" id="KW-0812">Transmembrane</keyword>
<dbReference type="EMBL" id="RAPE01000001">
    <property type="protein sequence ID" value="RKF17008.1"/>
    <property type="molecule type" value="Genomic_DNA"/>
</dbReference>
<evidence type="ECO:0000256" key="4">
    <source>
        <dbReference type="ARBA" id="ARBA00022519"/>
    </source>
</evidence>
<accession>A0A3A8AX49</accession>
<gene>
    <name evidence="11" type="ORF">D6850_05660</name>
</gene>
<feature type="transmembrane region" description="Helical" evidence="9">
    <location>
        <begin position="21"/>
        <end position="43"/>
    </location>
</feature>
<keyword evidence="2 9" id="KW-0813">Transport</keyword>
<dbReference type="InterPro" id="IPR055348">
    <property type="entry name" value="DctQ"/>
</dbReference>
<keyword evidence="4 9" id="KW-0997">Cell inner membrane</keyword>
<evidence type="ECO:0000313" key="12">
    <source>
        <dbReference type="Proteomes" id="UP000281128"/>
    </source>
</evidence>
<dbReference type="RefSeq" id="WP_121164585.1">
    <property type="nucleotide sequence ID" value="NZ_RAPE01000001.1"/>
</dbReference>